<dbReference type="AlphaFoldDB" id="A0A9D4Y541"/>
<organism evidence="2 3">
    <name type="scientific">Pisum sativum</name>
    <name type="common">Garden pea</name>
    <name type="synonym">Lathyrus oleraceus</name>
    <dbReference type="NCBI Taxonomy" id="3888"/>
    <lineage>
        <taxon>Eukaryota</taxon>
        <taxon>Viridiplantae</taxon>
        <taxon>Streptophyta</taxon>
        <taxon>Embryophyta</taxon>
        <taxon>Tracheophyta</taxon>
        <taxon>Spermatophyta</taxon>
        <taxon>Magnoliopsida</taxon>
        <taxon>eudicotyledons</taxon>
        <taxon>Gunneridae</taxon>
        <taxon>Pentapetalae</taxon>
        <taxon>rosids</taxon>
        <taxon>fabids</taxon>
        <taxon>Fabales</taxon>
        <taxon>Fabaceae</taxon>
        <taxon>Papilionoideae</taxon>
        <taxon>50 kb inversion clade</taxon>
        <taxon>NPAAA clade</taxon>
        <taxon>Hologalegina</taxon>
        <taxon>IRL clade</taxon>
        <taxon>Fabeae</taxon>
        <taxon>Lathyrus</taxon>
    </lineage>
</organism>
<dbReference type="EMBL" id="JAMSHJ010000003">
    <property type="protein sequence ID" value="KAI5430486.1"/>
    <property type="molecule type" value="Genomic_DNA"/>
</dbReference>
<protein>
    <submittedName>
        <fullName evidence="2">Uncharacterized protein</fullName>
    </submittedName>
</protein>
<reference evidence="2 3" key="1">
    <citation type="journal article" date="2022" name="Nat. Genet.">
        <title>Improved pea reference genome and pan-genome highlight genomic features and evolutionary characteristics.</title>
        <authorList>
            <person name="Yang T."/>
            <person name="Liu R."/>
            <person name="Luo Y."/>
            <person name="Hu S."/>
            <person name="Wang D."/>
            <person name="Wang C."/>
            <person name="Pandey M.K."/>
            <person name="Ge S."/>
            <person name="Xu Q."/>
            <person name="Li N."/>
            <person name="Li G."/>
            <person name="Huang Y."/>
            <person name="Saxena R.K."/>
            <person name="Ji Y."/>
            <person name="Li M."/>
            <person name="Yan X."/>
            <person name="He Y."/>
            <person name="Liu Y."/>
            <person name="Wang X."/>
            <person name="Xiang C."/>
            <person name="Varshney R.K."/>
            <person name="Ding H."/>
            <person name="Gao S."/>
            <person name="Zong X."/>
        </authorList>
    </citation>
    <scope>NUCLEOTIDE SEQUENCE [LARGE SCALE GENOMIC DNA]</scope>
    <source>
        <strain evidence="2 3">cv. Zhongwan 6</strain>
    </source>
</reference>
<dbReference type="Proteomes" id="UP001058974">
    <property type="component" value="Chromosome 3"/>
</dbReference>
<dbReference type="Gramene" id="Psat03G0489800-T1">
    <property type="protein sequence ID" value="KAI5430486.1"/>
    <property type="gene ID" value="KIW84_034898"/>
</dbReference>
<feature type="compositionally biased region" description="Polar residues" evidence="1">
    <location>
        <begin position="120"/>
        <end position="129"/>
    </location>
</feature>
<proteinExistence type="predicted"/>
<feature type="region of interest" description="Disordered" evidence="1">
    <location>
        <begin position="28"/>
        <end position="53"/>
    </location>
</feature>
<evidence type="ECO:0000256" key="1">
    <source>
        <dbReference type="SAM" id="MobiDB-lite"/>
    </source>
</evidence>
<name>A0A9D4Y541_PEA</name>
<sequence length="155" mass="17196">MIECEGLHLLCLSCGRFRHYKEGCQERRVANDDDNGGDGSEDRQINGSIKFGETSARPWTLREIIHVEEKTKKTNNKIKVIVGITKELNIGGGKSTSRPPDNEQSHAIVMNPEDEGGRNMESNMGNRNATPVHDMNGRVKAEMEVESVPETPGVH</sequence>
<accession>A0A9D4Y541</accession>
<evidence type="ECO:0000313" key="3">
    <source>
        <dbReference type="Proteomes" id="UP001058974"/>
    </source>
</evidence>
<evidence type="ECO:0000313" key="2">
    <source>
        <dbReference type="EMBL" id="KAI5430486.1"/>
    </source>
</evidence>
<keyword evidence="3" id="KW-1185">Reference proteome</keyword>
<comment type="caution">
    <text evidence="2">The sequence shown here is derived from an EMBL/GenBank/DDBJ whole genome shotgun (WGS) entry which is preliminary data.</text>
</comment>
<feature type="region of interest" description="Disordered" evidence="1">
    <location>
        <begin position="89"/>
        <end position="155"/>
    </location>
</feature>
<gene>
    <name evidence="2" type="ORF">KIW84_034898</name>
</gene>